<keyword evidence="2" id="KW-0863">Zinc-finger</keyword>
<dbReference type="InterPro" id="IPR036236">
    <property type="entry name" value="Znf_C2H2_sf"/>
</dbReference>
<feature type="compositionally biased region" description="Polar residues" evidence="3">
    <location>
        <begin position="282"/>
        <end position="298"/>
    </location>
</feature>
<dbReference type="InterPro" id="IPR043584">
    <property type="entry name" value="WIP1/2/3/4/5/6"/>
</dbReference>
<keyword evidence="2" id="KW-0479">Metal-binding</keyword>
<evidence type="ECO:0000256" key="2">
    <source>
        <dbReference type="PROSITE-ProRule" id="PRU00042"/>
    </source>
</evidence>
<dbReference type="EMBL" id="OZ020107">
    <property type="protein sequence ID" value="CAK9259773.1"/>
    <property type="molecule type" value="Genomic_DNA"/>
</dbReference>
<evidence type="ECO:0000256" key="3">
    <source>
        <dbReference type="SAM" id="MobiDB-lite"/>
    </source>
</evidence>
<feature type="region of interest" description="Disordered" evidence="3">
    <location>
        <begin position="282"/>
        <end position="327"/>
    </location>
</feature>
<dbReference type="PROSITE" id="PS50157">
    <property type="entry name" value="ZINC_FINGER_C2H2_2"/>
    <property type="match status" value="2"/>
</dbReference>
<dbReference type="SUPFAM" id="SSF57667">
    <property type="entry name" value="beta-beta-alpha zinc fingers"/>
    <property type="match status" value="2"/>
</dbReference>
<proteinExistence type="inferred from homology"/>
<dbReference type="Proteomes" id="UP001497444">
    <property type="component" value="Chromosome 12"/>
</dbReference>
<name>A0ABP0VZ29_9BRYO</name>
<evidence type="ECO:0000256" key="1">
    <source>
        <dbReference type="ARBA" id="ARBA00023452"/>
    </source>
</evidence>
<keyword evidence="6" id="KW-1185">Reference proteome</keyword>
<evidence type="ECO:0000259" key="4">
    <source>
        <dbReference type="PROSITE" id="PS50157"/>
    </source>
</evidence>
<comment type="similarity">
    <text evidence="1">Belongs to the WIP C2H2-type zinc-finger protein family.</text>
</comment>
<dbReference type="Gene3D" id="3.30.160.60">
    <property type="entry name" value="Classic Zinc Finger"/>
    <property type="match status" value="2"/>
</dbReference>
<dbReference type="SMART" id="SM00355">
    <property type="entry name" value="ZnF_C2H2"/>
    <property type="match status" value="4"/>
</dbReference>
<protein>
    <recommendedName>
        <fullName evidence="4">C2H2-type domain-containing protein</fullName>
    </recommendedName>
</protein>
<evidence type="ECO:0000313" key="5">
    <source>
        <dbReference type="EMBL" id="CAK9259773.1"/>
    </source>
</evidence>
<dbReference type="InterPro" id="IPR013087">
    <property type="entry name" value="Znf_C2H2_type"/>
</dbReference>
<dbReference type="PROSITE" id="PS00028">
    <property type="entry name" value="ZINC_FINGER_C2H2_1"/>
    <property type="match status" value="2"/>
</dbReference>
<dbReference type="PANTHER" id="PTHR45878:SF44">
    <property type="entry name" value="C2H2-TYPE DOMAIN-CONTAINING PROTEIN"/>
    <property type="match status" value="1"/>
</dbReference>
<feature type="compositionally biased region" description="Low complexity" evidence="3">
    <location>
        <begin position="303"/>
        <end position="315"/>
    </location>
</feature>
<evidence type="ECO:0000313" key="6">
    <source>
        <dbReference type="Proteomes" id="UP001497444"/>
    </source>
</evidence>
<reference evidence="5" key="1">
    <citation type="submission" date="2024-02" db="EMBL/GenBank/DDBJ databases">
        <authorList>
            <consortium name="ELIXIR-Norway"/>
            <consortium name="Elixir Norway"/>
        </authorList>
    </citation>
    <scope>NUCLEOTIDE SEQUENCE</scope>
</reference>
<gene>
    <name evidence="5" type="ORF">CSSPJE1EN1_LOCUS5251</name>
</gene>
<keyword evidence="2" id="KW-0862">Zinc</keyword>
<organism evidence="5 6">
    <name type="scientific">Sphagnum jensenii</name>
    <dbReference type="NCBI Taxonomy" id="128206"/>
    <lineage>
        <taxon>Eukaryota</taxon>
        <taxon>Viridiplantae</taxon>
        <taxon>Streptophyta</taxon>
        <taxon>Embryophyta</taxon>
        <taxon>Bryophyta</taxon>
        <taxon>Sphagnophytina</taxon>
        <taxon>Sphagnopsida</taxon>
        <taxon>Sphagnales</taxon>
        <taxon>Sphagnaceae</taxon>
        <taxon>Sphagnum</taxon>
    </lineage>
</organism>
<dbReference type="PANTHER" id="PTHR45878">
    <property type="entry name" value="ZINC FINGER PROTEIN WIP2"/>
    <property type="match status" value="1"/>
</dbReference>
<sequence length="711" mass="76516">MAVGPPAATVISYGFPESLIMSGNPLAQLNDFNASGMVSLGAPPFTSQSLSFNSYGSDSCCWDLYGASMAFGSTLFNNFPNPSMQQSGMIADSAFLYPSDDAVDQLFLLGNDSEFLQQINAGSTTSSSISMISSAAATPVMHPNLVSTLKNMVTPGSLGSSSSSTAYHPSSCSATRYMNSSVSQLPSFFDQQSDFQSAATTAFLRGGLHSQNPVDSNHNILLQSSEEDVIDAEAKSQQLAEFTNQGQAVPDPNEAAVVSVDLIQNRRPFLCAHAGCSKTFKNPQTMKMHNKTHTNNADSRGRSSASAEPATSTPAIMTSSSLKAGHNKKIPSRCPKCKKTFVGLYELRRHYGRKHSEGEKPFGCRKCGKKFYIEVDVRDHEKLCGEPIECKCGLKFAFKCNLVAHKKAHPACQDHSNNNMQSTSAVISNNTSSTNKNKKLKRSNNMRDDVEDNGADINHSSSCQDTNCDQSTSSATSDDFVDLCTSRGSQHRSAPAGPSRGRAASTSSCNPVTRSSHEVEAHHASNPVQHLDQCMMSSIISGSRVADHQQHPEAHHSFKRARYEFSGMQYCTSGESMWSSNLHYPSGQMSLMSSPAATIPNLPSSFTDHQLYSAASSGHDQLFSTKQYYNSSMQMMCNSDDQPCSFDVIGSDHDHIQQMICISNSSSMSSAAAAAAAAGCSFYNDSSGSSFSDHLQHQIPLTSYINSCSSS</sequence>
<feature type="domain" description="C2H2-type" evidence="4">
    <location>
        <begin position="269"/>
        <end position="298"/>
    </location>
</feature>
<accession>A0ABP0VZ29</accession>
<feature type="domain" description="C2H2-type" evidence="4">
    <location>
        <begin position="332"/>
        <end position="361"/>
    </location>
</feature>
<feature type="compositionally biased region" description="Polar residues" evidence="3">
    <location>
        <begin position="504"/>
        <end position="514"/>
    </location>
</feature>
<feature type="compositionally biased region" description="Polar residues" evidence="3">
    <location>
        <begin position="458"/>
        <end position="474"/>
    </location>
</feature>
<feature type="region of interest" description="Disordered" evidence="3">
    <location>
        <begin position="427"/>
        <end position="474"/>
    </location>
</feature>
<feature type="region of interest" description="Disordered" evidence="3">
    <location>
        <begin position="486"/>
        <end position="529"/>
    </location>
</feature>